<keyword evidence="2" id="KW-1185">Reference proteome</keyword>
<dbReference type="PANTHER" id="PTHR21301:SF10">
    <property type="entry name" value="REVERSE TRANSCRIPTASE DOMAIN-CONTAINING PROTEIN"/>
    <property type="match status" value="1"/>
</dbReference>
<evidence type="ECO:0000313" key="1">
    <source>
        <dbReference type="EMBL" id="PNF23495.1"/>
    </source>
</evidence>
<dbReference type="InParanoid" id="A0A2J7Q4J4"/>
<dbReference type="PANTHER" id="PTHR21301">
    <property type="entry name" value="REVERSE TRANSCRIPTASE"/>
    <property type="match status" value="1"/>
</dbReference>
<reference evidence="1 2" key="1">
    <citation type="submission" date="2017-12" db="EMBL/GenBank/DDBJ databases">
        <title>Hemimetabolous genomes reveal molecular basis of termite eusociality.</title>
        <authorList>
            <person name="Harrison M.C."/>
            <person name="Jongepier E."/>
            <person name="Robertson H.M."/>
            <person name="Arning N."/>
            <person name="Bitard-Feildel T."/>
            <person name="Chao H."/>
            <person name="Childers C.P."/>
            <person name="Dinh H."/>
            <person name="Doddapaneni H."/>
            <person name="Dugan S."/>
            <person name="Gowin J."/>
            <person name="Greiner C."/>
            <person name="Han Y."/>
            <person name="Hu H."/>
            <person name="Hughes D.S.T."/>
            <person name="Huylmans A.-K."/>
            <person name="Kemena C."/>
            <person name="Kremer L.P.M."/>
            <person name="Lee S.L."/>
            <person name="Lopez-Ezquerra A."/>
            <person name="Mallet L."/>
            <person name="Monroy-Kuhn J.M."/>
            <person name="Moser A."/>
            <person name="Murali S.C."/>
            <person name="Muzny D.M."/>
            <person name="Otani S."/>
            <person name="Piulachs M.-D."/>
            <person name="Poelchau M."/>
            <person name="Qu J."/>
            <person name="Schaub F."/>
            <person name="Wada-Katsumata A."/>
            <person name="Worley K.C."/>
            <person name="Xie Q."/>
            <person name="Ylla G."/>
            <person name="Poulsen M."/>
            <person name="Gibbs R.A."/>
            <person name="Schal C."/>
            <person name="Richards S."/>
            <person name="Belles X."/>
            <person name="Korb J."/>
            <person name="Bornberg-Bauer E."/>
        </authorList>
    </citation>
    <scope>NUCLEOTIDE SEQUENCE [LARGE SCALE GENOMIC DNA]</scope>
    <source>
        <tissue evidence="1">Whole body</tissue>
    </source>
</reference>
<evidence type="ECO:0008006" key="3">
    <source>
        <dbReference type="Google" id="ProtNLM"/>
    </source>
</evidence>
<protein>
    <recommendedName>
        <fullName evidence="3">Reverse transcriptase domain-containing protein</fullName>
    </recommendedName>
</protein>
<accession>A0A2J7Q4J4</accession>
<organism evidence="1 2">
    <name type="scientific">Cryptotermes secundus</name>
    <dbReference type="NCBI Taxonomy" id="105785"/>
    <lineage>
        <taxon>Eukaryota</taxon>
        <taxon>Metazoa</taxon>
        <taxon>Ecdysozoa</taxon>
        <taxon>Arthropoda</taxon>
        <taxon>Hexapoda</taxon>
        <taxon>Insecta</taxon>
        <taxon>Pterygota</taxon>
        <taxon>Neoptera</taxon>
        <taxon>Polyneoptera</taxon>
        <taxon>Dictyoptera</taxon>
        <taxon>Blattodea</taxon>
        <taxon>Blattoidea</taxon>
        <taxon>Termitoidae</taxon>
        <taxon>Kalotermitidae</taxon>
        <taxon>Cryptotermitinae</taxon>
        <taxon>Cryptotermes</taxon>
    </lineage>
</organism>
<name>A0A2J7Q4J4_9NEOP</name>
<dbReference type="EMBL" id="NEVH01018379">
    <property type="protein sequence ID" value="PNF23495.1"/>
    <property type="molecule type" value="Genomic_DNA"/>
</dbReference>
<sequence length="94" mass="11257">MRAPTSAVLAEIYIQNMEHAQIFNILKNQKIIGYFRYVDNMIVEFNKLQRTINFTIEKENHRSINFLDIGIYREMEKLQFSIHRTHCNGHNNTK</sequence>
<dbReference type="Proteomes" id="UP000235965">
    <property type="component" value="Unassembled WGS sequence"/>
</dbReference>
<evidence type="ECO:0000313" key="2">
    <source>
        <dbReference type="Proteomes" id="UP000235965"/>
    </source>
</evidence>
<gene>
    <name evidence="1" type="ORF">B7P43_G06513</name>
</gene>
<comment type="caution">
    <text evidence="1">The sequence shown here is derived from an EMBL/GenBank/DDBJ whole genome shotgun (WGS) entry which is preliminary data.</text>
</comment>
<dbReference type="AlphaFoldDB" id="A0A2J7Q4J4"/>
<proteinExistence type="predicted"/>